<dbReference type="PANTHER" id="PTHR48042:SF8">
    <property type="entry name" value="ABC-2 TYPE TRANSPORTER TRANSMEMBRANE DOMAIN-CONTAINING PROTEIN"/>
    <property type="match status" value="1"/>
</dbReference>
<evidence type="ECO:0000256" key="3">
    <source>
        <dbReference type="ARBA" id="ARBA00022448"/>
    </source>
</evidence>
<protein>
    <submittedName>
        <fullName evidence="6">ABC transporter G family member 15-like</fullName>
    </submittedName>
</protein>
<keyword evidence="3" id="KW-0813">Transport</keyword>
<dbReference type="PANTHER" id="PTHR48042">
    <property type="entry name" value="ABC TRANSPORTER G FAMILY MEMBER 11"/>
    <property type="match status" value="1"/>
</dbReference>
<evidence type="ECO:0000256" key="1">
    <source>
        <dbReference type="ARBA" id="ARBA00005814"/>
    </source>
</evidence>
<name>A0A835CBN2_9FABA</name>
<dbReference type="OrthoDB" id="1381653at2759"/>
<feature type="domain" description="DYW" evidence="5">
    <location>
        <begin position="22"/>
        <end position="51"/>
    </location>
</feature>
<dbReference type="Proteomes" id="UP000634136">
    <property type="component" value="Unassembled WGS sequence"/>
</dbReference>
<evidence type="ECO:0000313" key="7">
    <source>
        <dbReference type="Proteomes" id="UP000634136"/>
    </source>
</evidence>
<dbReference type="InterPro" id="IPR032867">
    <property type="entry name" value="DYW_dom"/>
</dbReference>
<comment type="caution">
    <text evidence="6">The sequence shown here is derived from an EMBL/GenBank/DDBJ whole genome shotgun (WGS) entry which is preliminary data.</text>
</comment>
<dbReference type="EMBL" id="JAAIUW010000004">
    <property type="protein sequence ID" value="KAF7835620.1"/>
    <property type="molecule type" value="Genomic_DNA"/>
</dbReference>
<dbReference type="InterPro" id="IPR052215">
    <property type="entry name" value="Plant_ABCG"/>
</dbReference>
<comment type="similarity">
    <text evidence="1">Belongs to the ABC transporter superfamily. ABCG family. Eye pigment precursor importer (TC 3.A.1.204) subfamily.</text>
</comment>
<keyword evidence="7" id="KW-1185">Reference proteome</keyword>
<proteinExistence type="inferred from homology"/>
<organism evidence="6 7">
    <name type="scientific">Senna tora</name>
    <dbReference type="NCBI Taxonomy" id="362788"/>
    <lineage>
        <taxon>Eukaryota</taxon>
        <taxon>Viridiplantae</taxon>
        <taxon>Streptophyta</taxon>
        <taxon>Embryophyta</taxon>
        <taxon>Tracheophyta</taxon>
        <taxon>Spermatophyta</taxon>
        <taxon>Magnoliopsida</taxon>
        <taxon>eudicotyledons</taxon>
        <taxon>Gunneridae</taxon>
        <taxon>Pentapetalae</taxon>
        <taxon>rosids</taxon>
        <taxon>fabids</taxon>
        <taxon>Fabales</taxon>
        <taxon>Fabaceae</taxon>
        <taxon>Caesalpinioideae</taxon>
        <taxon>Cassia clade</taxon>
        <taxon>Senna</taxon>
    </lineage>
</organism>
<comment type="similarity">
    <text evidence="2">Belongs to the PPR family. PCMP-H subfamily.</text>
</comment>
<evidence type="ECO:0000313" key="6">
    <source>
        <dbReference type="EMBL" id="KAF7835620.1"/>
    </source>
</evidence>
<gene>
    <name evidence="6" type="ORF">G2W53_010479</name>
</gene>
<accession>A0A835CBN2</accession>
<evidence type="ECO:0000256" key="4">
    <source>
        <dbReference type="SAM" id="MobiDB-lite"/>
    </source>
</evidence>
<evidence type="ECO:0000256" key="2">
    <source>
        <dbReference type="ARBA" id="ARBA00006643"/>
    </source>
</evidence>
<dbReference type="Pfam" id="PF14432">
    <property type="entry name" value="DYW_deaminase"/>
    <property type="match status" value="1"/>
</dbReference>
<feature type="region of interest" description="Disordered" evidence="4">
    <location>
        <begin position="125"/>
        <end position="154"/>
    </location>
</feature>
<reference evidence="6" key="1">
    <citation type="submission" date="2020-09" db="EMBL/GenBank/DDBJ databases">
        <title>Genome-Enabled Discovery of Anthraquinone Biosynthesis in Senna tora.</title>
        <authorList>
            <person name="Kang S.-H."/>
            <person name="Pandey R.P."/>
            <person name="Lee C.-M."/>
            <person name="Sim J.-S."/>
            <person name="Jeong J.-T."/>
            <person name="Choi B.-S."/>
            <person name="Jung M."/>
            <person name="Ginzburg D."/>
            <person name="Zhao K."/>
            <person name="Won S.Y."/>
            <person name="Oh T.-J."/>
            <person name="Yu Y."/>
            <person name="Kim N.-H."/>
            <person name="Lee O.R."/>
            <person name="Lee T.-H."/>
            <person name="Bashyal P."/>
            <person name="Kim T.-S."/>
            <person name="Lee W.-H."/>
            <person name="Kawkins C."/>
            <person name="Kim C.-K."/>
            <person name="Kim J.S."/>
            <person name="Ahn B.O."/>
            <person name="Rhee S.Y."/>
            <person name="Sohng J.K."/>
        </authorList>
    </citation>
    <scope>NUCLEOTIDE SEQUENCE</scope>
    <source>
        <tissue evidence="6">Leaf</tissue>
    </source>
</reference>
<evidence type="ECO:0000259" key="5">
    <source>
        <dbReference type="Pfam" id="PF14432"/>
    </source>
</evidence>
<sequence length="548" mass="61601">MPVEPTGSACGALLGEKMRLAGYKPDTDYVLQDVDQEEKAKSLCNHSEKLVAITLPSESFTAKFGGQTLFTFAGQLVVLHDSPTFDPPSGVTEIAPLHAILLEPQSPVAEANFLEGRSIEHWDRAQNRPDHGRGTSRVNEAFGDSTKPIEGNCGMPPPVRVPGQIVNGHLFVKVNVAAFANPVIMTMNETFDLFKEKEPNSLGLVYFHLPLLFSFKEIENLPLRLASDSRVHIVLTGVASIFSGAVIVVEISSCHINHRKAPLSDQKTKIRRLRVQTETRDILALPSLGILDGDRCGVCLVDEERKKMIGVVTYIECSSRTQQVLMMMASNVFRRVVDLPKIFWRYPMSYLSFTAWVSSRIEFEGVVPGDAKIKGEVILEDIFGIKTNYSKWWDLGALHSKIYDICHVNSLYEKFQILFSLFTAIFMFPQERAMLVKERSIGMYKLIAYFFAKTFPNSKRYLFQDFVSSSHLHSTKLENPRVLQKQVIDAIFSASQRSFSLIEEALMLVMEVLTCPVWPFGGYPKWDNWARNKLMSAGSDLLGKFSNL</sequence>
<dbReference type="AlphaFoldDB" id="A0A835CBN2"/>
<dbReference type="GO" id="GO:0008270">
    <property type="term" value="F:zinc ion binding"/>
    <property type="evidence" value="ECO:0007669"/>
    <property type="project" value="InterPro"/>
</dbReference>